<dbReference type="OrthoDB" id="5034579at2759"/>
<dbReference type="EMBL" id="HF583686">
    <property type="protein sequence ID" value="CCQ43183.1"/>
    <property type="molecule type" value="Genomic_DNA"/>
</dbReference>
<gene>
    <name evidence="1" type="primary">ODC1</name>
</gene>
<evidence type="ECO:0000313" key="1">
    <source>
        <dbReference type="EMBL" id="CCQ43183.1"/>
    </source>
</evidence>
<dbReference type="ChiTaRS" id="ODC1">
    <property type="organism name" value="human"/>
</dbReference>
<dbReference type="AlphaFoldDB" id="L8EA08"/>
<accession>L8EA08</accession>
<organism evidence="1">
    <name type="scientific">Homo sapiens</name>
    <name type="common">Human</name>
    <dbReference type="NCBI Taxonomy" id="9606"/>
    <lineage>
        <taxon>Eukaryota</taxon>
        <taxon>Metazoa</taxon>
        <taxon>Chordata</taxon>
        <taxon>Craniata</taxon>
        <taxon>Vertebrata</taxon>
        <taxon>Euteleostomi</taxon>
        <taxon>Mammalia</taxon>
        <taxon>Eutheria</taxon>
        <taxon>Euarchontoglires</taxon>
        <taxon>Primates</taxon>
        <taxon>Haplorrhini</taxon>
        <taxon>Catarrhini</taxon>
        <taxon>Hominidae</taxon>
        <taxon>Homo</taxon>
    </lineage>
</organism>
<name>L8EA08_HUMAN</name>
<sequence length="61" mass="6747">MRSIIHPAYGDQHVMASIGLLSAVTCLKCMWVIGCSLKTWALTLLLLPLRSMASRGRRSTM</sequence>
<protein>
    <submittedName>
        <fullName evidence="1">Alternative protein ODC1</fullName>
    </submittedName>
</protein>
<reference evidence="1" key="1">
    <citation type="journal article" date="2013" name="PLoS ONE">
        <title>Direct detection of alternative open reading frames translation products in human significantly expands the proteome.</title>
        <authorList>
            <person name="Vanderperre B."/>
            <person name="Lucier J.-F."/>
            <person name="Motard J."/>
            <person name="Tremblay G."/>
            <person name="Vanderperre S."/>
            <person name="Wisztorski M."/>
            <person name="Salzet M."/>
            <person name="Boisvert F.-M."/>
            <person name="Roucou X."/>
        </authorList>
    </citation>
    <scope>NUCLEOTIDE SEQUENCE</scope>
</reference>
<proteinExistence type="predicted"/>